<accession>A0A1G2L7S9</accession>
<gene>
    <name evidence="12" type="ORF">A2934_03305</name>
</gene>
<dbReference type="SUPFAM" id="SSF90123">
    <property type="entry name" value="ABC transporter transmembrane region"/>
    <property type="match status" value="1"/>
</dbReference>
<evidence type="ECO:0000256" key="8">
    <source>
        <dbReference type="ARBA" id="ARBA00023136"/>
    </source>
</evidence>
<dbReference type="SUPFAM" id="SSF52540">
    <property type="entry name" value="P-loop containing nucleoside triphosphate hydrolases"/>
    <property type="match status" value="1"/>
</dbReference>
<dbReference type="InterPro" id="IPR039421">
    <property type="entry name" value="Type_1_exporter"/>
</dbReference>
<dbReference type="GO" id="GO:0005524">
    <property type="term" value="F:ATP binding"/>
    <property type="evidence" value="ECO:0007669"/>
    <property type="project" value="UniProtKB-KW"/>
</dbReference>
<dbReference type="InterPro" id="IPR027417">
    <property type="entry name" value="P-loop_NTPase"/>
</dbReference>
<dbReference type="InterPro" id="IPR011527">
    <property type="entry name" value="ABC1_TM_dom"/>
</dbReference>
<dbReference type="AlphaFoldDB" id="A0A1G2L7S9"/>
<organism evidence="12 13">
    <name type="scientific">Candidatus Sungbacteria bacterium RIFCSPLOWO2_01_FULL_47_10</name>
    <dbReference type="NCBI Taxonomy" id="1802276"/>
    <lineage>
        <taxon>Bacteria</taxon>
        <taxon>Candidatus Sungiibacteriota</taxon>
    </lineage>
</organism>
<dbReference type="Gene3D" id="3.40.50.300">
    <property type="entry name" value="P-loop containing nucleotide triphosphate hydrolases"/>
    <property type="match status" value="1"/>
</dbReference>
<comment type="caution">
    <text evidence="12">The sequence shown here is derived from an EMBL/GenBank/DDBJ whole genome shotgun (WGS) entry which is preliminary data.</text>
</comment>
<dbReference type="Pfam" id="PF00005">
    <property type="entry name" value="ABC_tran"/>
    <property type="match status" value="1"/>
</dbReference>
<feature type="transmembrane region" description="Helical" evidence="9">
    <location>
        <begin position="291"/>
        <end position="312"/>
    </location>
</feature>
<dbReference type="Pfam" id="PF00664">
    <property type="entry name" value="ABC_membrane"/>
    <property type="match status" value="1"/>
</dbReference>
<dbReference type="PROSITE" id="PS00211">
    <property type="entry name" value="ABC_TRANSPORTER_1"/>
    <property type="match status" value="1"/>
</dbReference>
<evidence type="ECO:0000256" key="9">
    <source>
        <dbReference type="SAM" id="Phobius"/>
    </source>
</evidence>
<evidence type="ECO:0008006" key="14">
    <source>
        <dbReference type="Google" id="ProtNLM"/>
    </source>
</evidence>
<dbReference type="GO" id="GO:0015421">
    <property type="term" value="F:ABC-type oligopeptide transporter activity"/>
    <property type="evidence" value="ECO:0007669"/>
    <property type="project" value="TreeGrafter"/>
</dbReference>
<evidence type="ECO:0000256" key="4">
    <source>
        <dbReference type="ARBA" id="ARBA00022692"/>
    </source>
</evidence>
<dbReference type="PANTHER" id="PTHR43394">
    <property type="entry name" value="ATP-DEPENDENT PERMEASE MDL1, MITOCHONDRIAL"/>
    <property type="match status" value="1"/>
</dbReference>
<evidence type="ECO:0000313" key="12">
    <source>
        <dbReference type="EMBL" id="OHA06882.1"/>
    </source>
</evidence>
<evidence type="ECO:0000259" key="11">
    <source>
        <dbReference type="PROSITE" id="PS50929"/>
    </source>
</evidence>
<evidence type="ECO:0000313" key="13">
    <source>
        <dbReference type="Proteomes" id="UP000177982"/>
    </source>
</evidence>
<dbReference type="InterPro" id="IPR003593">
    <property type="entry name" value="AAA+_ATPase"/>
</dbReference>
<keyword evidence="2" id="KW-0813">Transport</keyword>
<evidence type="ECO:0000256" key="1">
    <source>
        <dbReference type="ARBA" id="ARBA00004651"/>
    </source>
</evidence>
<keyword evidence="8 9" id="KW-0472">Membrane</keyword>
<dbReference type="InterPro" id="IPR017871">
    <property type="entry name" value="ABC_transporter-like_CS"/>
</dbReference>
<feature type="transmembrane region" description="Helical" evidence="9">
    <location>
        <begin position="264"/>
        <end position="285"/>
    </location>
</feature>
<dbReference type="PROSITE" id="PS50893">
    <property type="entry name" value="ABC_TRANSPORTER_2"/>
    <property type="match status" value="1"/>
</dbReference>
<keyword evidence="5" id="KW-0547">Nucleotide-binding</keyword>
<feature type="transmembrane region" description="Helical" evidence="9">
    <location>
        <begin position="152"/>
        <end position="173"/>
    </location>
</feature>
<dbReference type="GO" id="GO:0005886">
    <property type="term" value="C:plasma membrane"/>
    <property type="evidence" value="ECO:0007669"/>
    <property type="project" value="UniProtKB-SubCell"/>
</dbReference>
<feature type="domain" description="ABC transporter" evidence="10">
    <location>
        <begin position="355"/>
        <end position="590"/>
    </location>
</feature>
<dbReference type="InterPro" id="IPR036640">
    <property type="entry name" value="ABC1_TM_sf"/>
</dbReference>
<evidence type="ECO:0000256" key="3">
    <source>
        <dbReference type="ARBA" id="ARBA00022475"/>
    </source>
</evidence>
<dbReference type="Proteomes" id="UP000177982">
    <property type="component" value="Unassembled WGS sequence"/>
</dbReference>
<dbReference type="Gene3D" id="1.20.1560.10">
    <property type="entry name" value="ABC transporter type 1, transmembrane domain"/>
    <property type="match status" value="1"/>
</dbReference>
<dbReference type="PROSITE" id="PS50929">
    <property type="entry name" value="ABC_TM1F"/>
    <property type="match status" value="1"/>
</dbReference>
<evidence type="ECO:0000256" key="7">
    <source>
        <dbReference type="ARBA" id="ARBA00022989"/>
    </source>
</evidence>
<dbReference type="FunFam" id="3.40.50.300:FF:000221">
    <property type="entry name" value="Multidrug ABC transporter ATP-binding protein"/>
    <property type="match status" value="1"/>
</dbReference>
<protein>
    <recommendedName>
        <fullName evidence="14">ABC transporter ATP-binding protein</fullName>
    </recommendedName>
</protein>
<feature type="domain" description="ABC transmembrane type-1" evidence="11">
    <location>
        <begin position="31"/>
        <end position="321"/>
    </location>
</feature>
<evidence type="ECO:0000256" key="5">
    <source>
        <dbReference type="ARBA" id="ARBA00022741"/>
    </source>
</evidence>
<proteinExistence type="predicted"/>
<feature type="transmembrane region" description="Helical" evidence="9">
    <location>
        <begin position="179"/>
        <end position="199"/>
    </location>
</feature>
<feature type="transmembrane region" description="Helical" evidence="9">
    <location>
        <begin position="30"/>
        <end position="51"/>
    </location>
</feature>
<evidence type="ECO:0000259" key="10">
    <source>
        <dbReference type="PROSITE" id="PS50893"/>
    </source>
</evidence>
<dbReference type="PANTHER" id="PTHR43394:SF1">
    <property type="entry name" value="ATP-BINDING CASSETTE SUB-FAMILY B MEMBER 10, MITOCHONDRIAL"/>
    <property type="match status" value="1"/>
</dbReference>
<dbReference type="SMART" id="SM00382">
    <property type="entry name" value="AAA"/>
    <property type="match status" value="1"/>
</dbReference>
<evidence type="ECO:0000256" key="6">
    <source>
        <dbReference type="ARBA" id="ARBA00022840"/>
    </source>
</evidence>
<dbReference type="InterPro" id="IPR003439">
    <property type="entry name" value="ABC_transporter-like_ATP-bd"/>
</dbReference>
<name>A0A1G2L7S9_9BACT</name>
<feature type="transmembrane region" description="Helical" evidence="9">
    <location>
        <begin position="66"/>
        <end position="87"/>
    </location>
</feature>
<reference evidence="12 13" key="1">
    <citation type="journal article" date="2016" name="Nat. Commun.">
        <title>Thousands of microbial genomes shed light on interconnected biogeochemical processes in an aquifer system.</title>
        <authorList>
            <person name="Anantharaman K."/>
            <person name="Brown C.T."/>
            <person name="Hug L.A."/>
            <person name="Sharon I."/>
            <person name="Castelle C.J."/>
            <person name="Probst A.J."/>
            <person name="Thomas B.C."/>
            <person name="Singh A."/>
            <person name="Wilkins M.J."/>
            <person name="Karaoz U."/>
            <person name="Brodie E.L."/>
            <person name="Williams K.H."/>
            <person name="Hubbard S.S."/>
            <person name="Banfield J.F."/>
        </authorList>
    </citation>
    <scope>NUCLEOTIDE SEQUENCE [LARGE SCALE GENOMIC DNA]</scope>
</reference>
<dbReference type="GO" id="GO:0016887">
    <property type="term" value="F:ATP hydrolysis activity"/>
    <property type="evidence" value="ECO:0007669"/>
    <property type="project" value="InterPro"/>
</dbReference>
<keyword evidence="6" id="KW-0067">ATP-binding</keyword>
<sequence length="596" mass="67567">MAKDSYGLIQNIKQGAPVIRRHLKPHKKRVVILIVLSIFAAVADAAIPFFAGKIFDALGDTRVSEAFGFSFPAVFFILFIWLCIRIVSDIAGWRKNMNQERLGADVDAEYLVYAFSSVLLLPLSFHKRVKVGEITERIQRASGWLEQIINRVLIELLPEFLSIVIALFITLFIEPRLTLVLLGAIAVYSLLLVRTAPGLEGLAHSMRKAYGKAYGKAYENLVNIQAIKQANAEKHERYELFRFFQLRAARLWTRYMAIWQVLSFYQRMIITATQLSIFVASVYFIRSGDMTLGELVAFNGYAAMMFGPFVVLGRNWDLIQHGVVAITRAEKIIQLPKESYEPYGAIVVDRIYGGVRFENVWFTYQKKQKTILEDISFDVRPGTVVALVGESGVGKSTLVDLISYYYRPASGKIYIDGHNVSRMDLNSLRKNIAVVPQEPLLFNDTVKNNIRYGSFEAPDEKIEEAARLAHAHDFIEKFQKKYQQIVGERGIKLSVGQKQRIAIARAILRNPGILILDEPTSALDARSETIIQASLENLMKDRTTFIIAHRLSTVRKADMILVLDKGRIAERGNHTELLKIPDGIYRKLYETQIGLK</sequence>
<keyword evidence="4 9" id="KW-0812">Transmembrane</keyword>
<dbReference type="EMBL" id="MHQO01000021">
    <property type="protein sequence ID" value="OHA06882.1"/>
    <property type="molecule type" value="Genomic_DNA"/>
</dbReference>
<keyword evidence="3" id="KW-1003">Cell membrane</keyword>
<comment type="subcellular location">
    <subcellularLocation>
        <location evidence="1">Cell membrane</location>
        <topology evidence="1">Multi-pass membrane protein</topology>
    </subcellularLocation>
</comment>
<dbReference type="CDD" id="cd07346">
    <property type="entry name" value="ABC_6TM_exporters"/>
    <property type="match status" value="1"/>
</dbReference>
<keyword evidence="7 9" id="KW-1133">Transmembrane helix</keyword>
<evidence type="ECO:0000256" key="2">
    <source>
        <dbReference type="ARBA" id="ARBA00022448"/>
    </source>
</evidence>